<evidence type="ECO:0000313" key="1">
    <source>
        <dbReference type="EMBL" id="SOQ53189.1"/>
    </source>
</evidence>
<organism evidence="1">
    <name type="scientific">Spodoptera frugiperda</name>
    <name type="common">Fall armyworm</name>
    <dbReference type="NCBI Taxonomy" id="7108"/>
    <lineage>
        <taxon>Eukaryota</taxon>
        <taxon>Metazoa</taxon>
        <taxon>Ecdysozoa</taxon>
        <taxon>Arthropoda</taxon>
        <taxon>Hexapoda</taxon>
        <taxon>Insecta</taxon>
        <taxon>Pterygota</taxon>
        <taxon>Neoptera</taxon>
        <taxon>Endopterygota</taxon>
        <taxon>Lepidoptera</taxon>
        <taxon>Glossata</taxon>
        <taxon>Ditrysia</taxon>
        <taxon>Noctuoidea</taxon>
        <taxon>Noctuidae</taxon>
        <taxon>Amphipyrinae</taxon>
        <taxon>Spodoptera</taxon>
    </lineage>
</organism>
<gene>
    <name evidence="1" type="ORF">SFRICE_024922</name>
</gene>
<dbReference type="OrthoDB" id="7184365at2759"/>
<sequence length="192" mass="21990">MDGLVRYGSVKRLHPCVYIISRAHIKQTKIDIQLSKATAMPIWKTAGSDTRMDLPCPRHTRRGFGCPEEGGILYSANNDGFFLNCEYLMYADDIQLYGTRKQVVAISLISADPEEKIERVERACSLGLTLDRELHFEAHELFLPAEYSIRNFLNILLRKQLVDCLILSKFNYCDTVYGPCLLARTDRLVQRI</sequence>
<dbReference type="EMBL" id="ODYU01009056">
    <property type="protein sequence ID" value="SOQ53189.1"/>
    <property type="molecule type" value="Genomic_DNA"/>
</dbReference>
<name>A0A2H1WJG0_SPOFR</name>
<protein>
    <submittedName>
        <fullName evidence="1">SFRICE_024922</fullName>
    </submittedName>
</protein>
<proteinExistence type="predicted"/>
<reference evidence="1" key="1">
    <citation type="submission" date="2016-07" db="EMBL/GenBank/DDBJ databases">
        <authorList>
            <person name="Bretaudeau A."/>
        </authorList>
    </citation>
    <scope>NUCLEOTIDE SEQUENCE</scope>
    <source>
        <strain evidence="1">Rice</strain>
        <tissue evidence="1">Whole body</tissue>
    </source>
</reference>
<accession>A0A2H1WJG0</accession>
<dbReference type="AlphaFoldDB" id="A0A2H1WJG0"/>